<dbReference type="Proteomes" id="UP000095283">
    <property type="component" value="Unplaced"/>
</dbReference>
<sequence length="51" mass="5735">MYISTFVILSTVSYSLSIPHWANKPYSLFTSGSKRDNTIRIITSCHSPLLS</sequence>
<reference evidence="2" key="1">
    <citation type="submission" date="2016-11" db="UniProtKB">
        <authorList>
            <consortium name="WormBaseParasite"/>
        </authorList>
    </citation>
    <scope>IDENTIFICATION</scope>
</reference>
<protein>
    <submittedName>
        <fullName evidence="2">Secreted protein</fullName>
    </submittedName>
</protein>
<keyword evidence="1" id="KW-1185">Reference proteome</keyword>
<name>A0A1I7WA56_HETBA</name>
<proteinExistence type="predicted"/>
<organism evidence="1 2">
    <name type="scientific">Heterorhabditis bacteriophora</name>
    <name type="common">Entomopathogenic nematode worm</name>
    <dbReference type="NCBI Taxonomy" id="37862"/>
    <lineage>
        <taxon>Eukaryota</taxon>
        <taxon>Metazoa</taxon>
        <taxon>Ecdysozoa</taxon>
        <taxon>Nematoda</taxon>
        <taxon>Chromadorea</taxon>
        <taxon>Rhabditida</taxon>
        <taxon>Rhabditina</taxon>
        <taxon>Rhabditomorpha</taxon>
        <taxon>Strongyloidea</taxon>
        <taxon>Heterorhabditidae</taxon>
        <taxon>Heterorhabditis</taxon>
    </lineage>
</organism>
<evidence type="ECO:0000313" key="2">
    <source>
        <dbReference type="WBParaSite" id="Hba_01558"/>
    </source>
</evidence>
<dbReference type="AlphaFoldDB" id="A0A1I7WA56"/>
<accession>A0A1I7WA56</accession>
<dbReference type="WBParaSite" id="Hba_01558">
    <property type="protein sequence ID" value="Hba_01558"/>
    <property type="gene ID" value="Hba_01558"/>
</dbReference>
<evidence type="ECO:0000313" key="1">
    <source>
        <dbReference type="Proteomes" id="UP000095283"/>
    </source>
</evidence>